<keyword evidence="6" id="KW-1185">Reference proteome</keyword>
<dbReference type="PANTHER" id="PTHR46127:SF1">
    <property type="entry name" value="CILIA- AND FLAGELLA-ASSOCIATED PROTEIN 65"/>
    <property type="match status" value="1"/>
</dbReference>
<feature type="domain" description="CFAP65 tenth Ig-like" evidence="1">
    <location>
        <begin position="1203"/>
        <end position="1310"/>
    </location>
</feature>
<dbReference type="Pfam" id="PF24771">
    <property type="entry name" value="Ig_CFAP74_1st"/>
    <property type="match status" value="1"/>
</dbReference>
<organism evidence="5">
    <name type="scientific">Amphimedon queenslandica</name>
    <name type="common">Sponge</name>
    <dbReference type="NCBI Taxonomy" id="400682"/>
    <lineage>
        <taxon>Eukaryota</taxon>
        <taxon>Metazoa</taxon>
        <taxon>Porifera</taxon>
        <taxon>Demospongiae</taxon>
        <taxon>Heteroscleromorpha</taxon>
        <taxon>Haplosclerida</taxon>
        <taxon>Niphatidae</taxon>
        <taxon>Amphimedon</taxon>
    </lineage>
</organism>
<dbReference type="PANTHER" id="PTHR46127">
    <property type="entry name" value="CILIA- AND FLAGELLA-ASSOCIATED PROTEIN 65"/>
    <property type="match status" value="1"/>
</dbReference>
<reference evidence="6" key="1">
    <citation type="journal article" date="2010" name="Nature">
        <title>The Amphimedon queenslandica genome and the evolution of animal complexity.</title>
        <authorList>
            <person name="Srivastava M."/>
            <person name="Simakov O."/>
            <person name="Chapman J."/>
            <person name="Fahey B."/>
            <person name="Gauthier M.E."/>
            <person name="Mitros T."/>
            <person name="Richards G.S."/>
            <person name="Conaco C."/>
            <person name="Dacre M."/>
            <person name="Hellsten U."/>
            <person name="Larroux C."/>
            <person name="Putnam N.H."/>
            <person name="Stanke M."/>
            <person name="Adamska M."/>
            <person name="Darling A."/>
            <person name="Degnan S.M."/>
            <person name="Oakley T.H."/>
            <person name="Plachetzki D.C."/>
            <person name="Zhai Y."/>
            <person name="Adamski M."/>
            <person name="Calcino A."/>
            <person name="Cummins S.F."/>
            <person name="Goodstein D.M."/>
            <person name="Harris C."/>
            <person name="Jackson D.J."/>
            <person name="Leys S.P."/>
            <person name="Shu S."/>
            <person name="Woodcroft B.J."/>
            <person name="Vervoort M."/>
            <person name="Kosik K.S."/>
            <person name="Manning G."/>
            <person name="Degnan B.M."/>
            <person name="Rokhsar D.S."/>
        </authorList>
    </citation>
    <scope>NUCLEOTIDE SEQUENCE [LARGE SCALE GENOMIC DNA]</scope>
</reference>
<sequence length="1727" mass="193032">MALLAPLRRVEKFGLEVPANVTYPKWEPGGEYTKSVVIKNVNIKTQKIKFKVSSNAFFSTLYPQPIVLSAGNTYSLPITFRPTEKSDYEDFIEFETKEGAFRVPLYALIPQPHLTVPESLQFGVCGVKDTVTIDITITNTGFVPTELRWECFPPFEITPLVAGLGVKESIGLKVSFKPLTATVHSVPAVLHYGEDLSLSKTMKLIGTSKYPHLEVKHTKTSSPVKCRSPVKRIRPRQHEFDGSVRVQFGDVPVGIVSEATIEIINTTPVPASFTLLPESETHLKDVLLTFSHSEGTIPPFGTLINKLYYAPSYPEQVSARYFNLNTVGGLGSTRIICTGNPISPGLSLMEECANFGSVECGQSSTVVVHIRNTSNAHCLYQVLIDPECVFHADSPCGEIKPDSVNPLILHFSPNKPHPYHRVIEILCLNQEPLTLHAIGSAYTDTIRPVVLKPHHVSLYKSAAYSGLSRYPPEFLDECIENGSVAIDKDGLLLITENADPQIYQNASVSGGEQGKQQHSSMYTRYLQPENEPYESTHVSIDVESIDFGFTPYRRSSEKKVVTITNHTEGNVYCVWSTERGEVFQVVPSERQIHPNTTVVFDVTFWPDKPNQLFSRQLECYICYKSLRNYSMVNDQVLILPWCLHLRAIAHSFSPGTEPFLPSLSFNTCNIVFPSTIEKRTVYRTLVGRNRGDTPVMFKFTPDPTSVFDIKPECGLITGVHQLFVLSMSPKFPQLYESILSCTMNNCPDYKQDLLLSGLADTPKIEISKGNVYFMPTLIGSYSEVNLSIKNPCGLPVRVVWQTRGPQAHIMSVNPQILSIGPCDTAGVSFRFSPLEEKDYCVKVVAVTTFRNLNIEKSAHRYKYAIKLHGHGGTGNIKCSRNEIDCKSVSIGTSRRHHIELENVSNCTVSFRLGLSQVIEFEDNTKEEVPLGKTTHGVELSQAEGGLAPHYKLPLTLTLRPSQPGLIHSSLYYRLTGDNNTDNRGETNLMANRNNGWVLLCSFQFRGVYPGLCIINVQTDGMTASLSKSQVWNMLQIDRLNYFLNQYPSAEELRYTISTRHSVTRKVPTLTRAFVDFNFGTAALAKEKESVYYLLLENNSSVPTEWGFQFPADMYLEPEYWSETGCLNATEQHEFDVVKNGLYTISPKRGVLSVGERVIVRCSYRHSTLGLSQLPVLLKINRGREIMLNFIGSTSPVNSPSITYLSPVHVFAPVPIDVQSHQIQYFGLTNFGDTTGAYSIDTAPLDELTATNYGICILKCLEPEGILPPRQTTPIPFVFSPTEAKSYTFDLSVCLSTGSILTISFQGEGLATDLISKIDLEPVTQNIPEISDLKLPDQMIGQSQERFNLGNIPLYAVVRRLIFLKNQSQYSLSFNWELTGHLLEKIVSIHPKSGYLQPSQAITCRITFHALSSPAVYDTDITCKIVNESEQVVYKKKMEEWNKSGSDSQHHFTIADPETKTTPRVTGHTTGKTYEEWKKFDLSVKSKTRTRKRLKEEIKAPEPPTVQYIRIGITAKTHTISDYSKLFDDFDSYTIDQRSLSFNHSPPTNEKGMVTVKRSESVTVDAILTQMLRELLTDSNFKSSLTTLVQEPVPFFSQFSSKYQPTSVAIDSKETLVAARHVYAARLENLPMDTAEQGSSSSFHFERDDKPLETVSAISVGLPEPPPPLAALNCEDKIGFEIKNSPEFQVMTEKTVENILLNIVRESLAKELNLSAPLYTIAKPPKTM</sequence>
<dbReference type="EnsemblMetazoa" id="XM_020003761.1">
    <property type="protein sequence ID" value="XP_019859320.1"/>
    <property type="gene ID" value="LOC105314770"/>
</dbReference>
<dbReference type="Gene3D" id="2.60.40.10">
    <property type="entry name" value="Immunoglobulins"/>
    <property type="match status" value="10"/>
</dbReference>
<dbReference type="InterPro" id="IPR013783">
    <property type="entry name" value="Ig-like_fold"/>
</dbReference>
<dbReference type="GO" id="GO:0031514">
    <property type="term" value="C:motile cilium"/>
    <property type="evidence" value="ECO:0007669"/>
    <property type="project" value="UniProtKB-SubCell"/>
</dbReference>
<dbReference type="EnsemblMetazoa" id="Aqu2.1.14759_001">
    <property type="protein sequence ID" value="Aqu2.1.14759_001"/>
    <property type="gene ID" value="Aqu2.1.14759"/>
</dbReference>
<dbReference type="InterPro" id="IPR057467">
    <property type="entry name" value="Ig_CFAP65_8th"/>
</dbReference>
<dbReference type="InParanoid" id="A0A1X7TIV4"/>
<dbReference type="eggNOG" id="ENOG502QSJW">
    <property type="taxonomic scope" value="Eukaryota"/>
</dbReference>
<evidence type="ECO:0000313" key="6">
    <source>
        <dbReference type="Proteomes" id="UP000007879"/>
    </source>
</evidence>
<proteinExistence type="predicted"/>
<feature type="domain" description="CFAP65 eight Ig-like" evidence="4">
    <location>
        <begin position="874"/>
        <end position="1004"/>
    </location>
</feature>
<gene>
    <name evidence="5" type="primary">105314770</name>
</gene>
<evidence type="ECO:0000259" key="1">
    <source>
        <dbReference type="Pfam" id="PF24291"/>
    </source>
</evidence>
<feature type="domain" description="CFAP65-like ninth Ig-like" evidence="3">
    <location>
        <begin position="1017"/>
        <end position="1191"/>
    </location>
</feature>
<evidence type="ECO:0000313" key="5">
    <source>
        <dbReference type="EnsemblMetazoa" id="Aqu2.1.14759_001"/>
    </source>
</evidence>
<dbReference type="InterPro" id="IPR056305">
    <property type="entry name" value="Ig_CFAP65_10th"/>
</dbReference>
<feature type="domain" description="CFAP65 fourth Ig-like" evidence="2">
    <location>
        <begin position="354"/>
        <end position="445"/>
    </location>
</feature>
<evidence type="ECO:0000259" key="2">
    <source>
        <dbReference type="Pfam" id="PF24507"/>
    </source>
</evidence>
<dbReference type="InterPro" id="IPR056344">
    <property type="entry name" value="Ig_CFAP65-like_9th"/>
</dbReference>
<dbReference type="Pfam" id="PF25248">
    <property type="entry name" value="Ig_CFAP65_8th"/>
    <property type="match status" value="1"/>
</dbReference>
<accession>A0A1X7TIV4</accession>
<dbReference type="Pfam" id="PF24291">
    <property type="entry name" value="Ig_CFAP65"/>
    <property type="match status" value="1"/>
</dbReference>
<dbReference type="Proteomes" id="UP000007879">
    <property type="component" value="Unassembled WGS sequence"/>
</dbReference>
<evidence type="ECO:0000259" key="4">
    <source>
        <dbReference type="Pfam" id="PF25248"/>
    </source>
</evidence>
<protein>
    <recommendedName>
        <fullName evidence="7">Abnormal spindle-like microcephaly-associated protein ASH domain-containing protein</fullName>
    </recommendedName>
</protein>
<dbReference type="STRING" id="400682.A0A1X7TIV4"/>
<dbReference type="Pfam" id="PF24507">
    <property type="entry name" value="Ig_CFAP65_4th"/>
    <property type="match status" value="1"/>
</dbReference>
<evidence type="ECO:0008006" key="7">
    <source>
        <dbReference type="Google" id="ProtNLM"/>
    </source>
</evidence>
<dbReference type="InterPro" id="IPR058536">
    <property type="entry name" value="Ig_CFAP65_4th"/>
</dbReference>
<name>A0A1X7TIV4_AMPQE</name>
<dbReference type="Pfam" id="PF24816">
    <property type="entry name" value="Ig_CFAP65__9th"/>
    <property type="match status" value="1"/>
</dbReference>
<dbReference type="GO" id="GO:0005737">
    <property type="term" value="C:cytoplasm"/>
    <property type="evidence" value="ECO:0007669"/>
    <property type="project" value="UniProtKB-SubCell"/>
</dbReference>
<evidence type="ECO:0000259" key="3">
    <source>
        <dbReference type="Pfam" id="PF24816"/>
    </source>
</evidence>
<reference evidence="5" key="2">
    <citation type="submission" date="2017-05" db="UniProtKB">
        <authorList>
            <consortium name="EnsemblMetazoa"/>
        </authorList>
    </citation>
    <scope>IDENTIFICATION</scope>
</reference>
<dbReference type="KEGG" id="aqu:105314770"/>
<dbReference type="OrthoDB" id="415597at2759"/>
<dbReference type="InterPro" id="IPR052614">
    <property type="entry name" value="CFAP65"/>
</dbReference>